<dbReference type="GeneID" id="86055100"/>
<keyword evidence="1" id="KW-0238">DNA-binding</keyword>
<dbReference type="Gene3D" id="1.10.260.40">
    <property type="entry name" value="lambda repressor-like DNA-binding domains"/>
    <property type="match status" value="1"/>
</dbReference>
<dbReference type="PANTHER" id="PTHR46797:SF1">
    <property type="entry name" value="METHYLPHOSPHONATE SYNTHASE"/>
    <property type="match status" value="1"/>
</dbReference>
<accession>A0A6N7WKL4</accession>
<dbReference type="Pfam" id="PF12844">
    <property type="entry name" value="HTH_19"/>
    <property type="match status" value="1"/>
</dbReference>
<dbReference type="SMART" id="SM00530">
    <property type="entry name" value="HTH_XRE"/>
    <property type="match status" value="1"/>
</dbReference>
<dbReference type="SUPFAM" id="SSF47413">
    <property type="entry name" value="lambda repressor-like DNA-binding domains"/>
    <property type="match status" value="1"/>
</dbReference>
<evidence type="ECO:0000259" key="2">
    <source>
        <dbReference type="PROSITE" id="PS50943"/>
    </source>
</evidence>
<dbReference type="GO" id="GO:0003700">
    <property type="term" value="F:DNA-binding transcription factor activity"/>
    <property type="evidence" value="ECO:0007669"/>
    <property type="project" value="TreeGrafter"/>
</dbReference>
<comment type="caution">
    <text evidence="3">The sequence shown here is derived from an EMBL/GenBank/DDBJ whole genome shotgun (WGS) entry which is preliminary data.</text>
</comment>
<name>A0A6N7WKL4_9FIRM</name>
<dbReference type="PANTHER" id="PTHR46797">
    <property type="entry name" value="HTH-TYPE TRANSCRIPTIONAL REGULATOR"/>
    <property type="match status" value="1"/>
</dbReference>
<evidence type="ECO:0000313" key="3">
    <source>
        <dbReference type="EMBL" id="MSS90264.1"/>
    </source>
</evidence>
<dbReference type="PROSITE" id="PS50943">
    <property type="entry name" value="HTH_CROC1"/>
    <property type="match status" value="1"/>
</dbReference>
<sequence>MEEQFIRDRISRLREDKQVSERKMSLDLGHSTSYIRSITSGRALPSMSEFLYICEYLGVTPMEFFNEEKSTTLTQQKAIDYIYTMSDEDISLMIGFIERMKNADK</sequence>
<dbReference type="CDD" id="cd00093">
    <property type="entry name" value="HTH_XRE"/>
    <property type="match status" value="1"/>
</dbReference>
<feature type="domain" description="HTH cro/C1-type" evidence="2">
    <location>
        <begin position="10"/>
        <end position="64"/>
    </location>
</feature>
<evidence type="ECO:0000256" key="1">
    <source>
        <dbReference type="ARBA" id="ARBA00023125"/>
    </source>
</evidence>
<dbReference type="Proteomes" id="UP000436047">
    <property type="component" value="Unassembled WGS sequence"/>
</dbReference>
<keyword evidence="4" id="KW-1185">Reference proteome</keyword>
<dbReference type="RefSeq" id="WP_154466611.1">
    <property type="nucleotide sequence ID" value="NZ_VUMI01000035.1"/>
</dbReference>
<protein>
    <submittedName>
        <fullName evidence="3">Helix-turn-helix transcriptional regulator</fullName>
    </submittedName>
</protein>
<organism evidence="3 4">
    <name type="scientific">Eisenbergiella porci</name>
    <dbReference type="NCBI Taxonomy" id="2652274"/>
    <lineage>
        <taxon>Bacteria</taxon>
        <taxon>Bacillati</taxon>
        <taxon>Bacillota</taxon>
        <taxon>Clostridia</taxon>
        <taxon>Lachnospirales</taxon>
        <taxon>Lachnospiraceae</taxon>
        <taxon>Eisenbergiella</taxon>
    </lineage>
</organism>
<dbReference type="InterPro" id="IPR010982">
    <property type="entry name" value="Lambda_DNA-bd_dom_sf"/>
</dbReference>
<dbReference type="GO" id="GO:0005829">
    <property type="term" value="C:cytosol"/>
    <property type="evidence" value="ECO:0007669"/>
    <property type="project" value="TreeGrafter"/>
</dbReference>
<dbReference type="GO" id="GO:0003677">
    <property type="term" value="F:DNA binding"/>
    <property type="evidence" value="ECO:0007669"/>
    <property type="project" value="UniProtKB-KW"/>
</dbReference>
<gene>
    <name evidence="3" type="ORF">FYJ45_18875</name>
</gene>
<proteinExistence type="predicted"/>
<dbReference type="EMBL" id="VUMI01000035">
    <property type="protein sequence ID" value="MSS90264.1"/>
    <property type="molecule type" value="Genomic_DNA"/>
</dbReference>
<dbReference type="InterPro" id="IPR001387">
    <property type="entry name" value="Cro/C1-type_HTH"/>
</dbReference>
<dbReference type="InterPro" id="IPR050807">
    <property type="entry name" value="TransReg_Diox_bact_type"/>
</dbReference>
<dbReference type="AlphaFoldDB" id="A0A6N7WKL4"/>
<reference evidence="3 4" key="1">
    <citation type="submission" date="2019-08" db="EMBL/GenBank/DDBJ databases">
        <title>In-depth cultivation of the pig gut microbiome towards novel bacterial diversity and tailored functional studies.</title>
        <authorList>
            <person name="Wylensek D."/>
            <person name="Hitch T.C.A."/>
            <person name="Clavel T."/>
        </authorList>
    </citation>
    <scope>NUCLEOTIDE SEQUENCE [LARGE SCALE GENOMIC DNA]</scope>
    <source>
        <strain evidence="3 4">WCA-389-WT-23B</strain>
    </source>
</reference>
<evidence type="ECO:0000313" key="4">
    <source>
        <dbReference type="Proteomes" id="UP000436047"/>
    </source>
</evidence>